<proteinExistence type="predicted"/>
<dbReference type="CDD" id="cd12148">
    <property type="entry name" value="fungal_TF_MHR"/>
    <property type="match status" value="1"/>
</dbReference>
<keyword evidence="3" id="KW-1185">Reference proteome</keyword>
<organism evidence="2 3">
    <name type="scientific">Phascolomyces articulosus</name>
    <dbReference type="NCBI Taxonomy" id="60185"/>
    <lineage>
        <taxon>Eukaryota</taxon>
        <taxon>Fungi</taxon>
        <taxon>Fungi incertae sedis</taxon>
        <taxon>Mucoromycota</taxon>
        <taxon>Mucoromycotina</taxon>
        <taxon>Mucoromycetes</taxon>
        <taxon>Mucorales</taxon>
        <taxon>Lichtheimiaceae</taxon>
        <taxon>Phascolomyces</taxon>
    </lineage>
</organism>
<keyword evidence="1" id="KW-0539">Nucleus</keyword>
<comment type="caution">
    <text evidence="2">The sequence shown here is derived from an EMBL/GenBank/DDBJ whole genome shotgun (WGS) entry which is preliminary data.</text>
</comment>
<name>A0AAD5K1J3_9FUNG</name>
<gene>
    <name evidence="2" type="ORF">BDA99DRAFT_39301</name>
</gene>
<evidence type="ECO:0000256" key="1">
    <source>
        <dbReference type="ARBA" id="ARBA00023242"/>
    </source>
</evidence>
<evidence type="ECO:0000313" key="2">
    <source>
        <dbReference type="EMBL" id="KAI9264957.1"/>
    </source>
</evidence>
<dbReference type="GO" id="GO:0003700">
    <property type="term" value="F:DNA-binding transcription factor activity"/>
    <property type="evidence" value="ECO:0007669"/>
    <property type="project" value="InterPro"/>
</dbReference>
<protein>
    <recommendedName>
        <fullName evidence="4">Zn(2)-C6 fungal-type domain-containing protein</fullName>
    </recommendedName>
</protein>
<sequence length="639" mass="74120">MSQHIFSIPADCRSRRRKCTWEKGEKKCERCFQTGAICIPYEKSDTAGVLDGNKQLLEWWDRTSQLEDVLNSAQEFVHETSRALIPKHDQHHYGEKEQRQQQQQEPQWTLSVVNGRVRLESNIRDYEELLKYHQASIRYLSPLAGLLQRESFRFEGISASVAIASTSLIFRHLPPHTIQRPLAIPLPSCTFNYRQEMDQLIRLYMDRYNVCVGILHERTFMNYYHRLKDPLTSPVAMGICIDAIAYFYPQLKYTPLEKRQLAEYFYGRCRDMLLDMYEDPSRRLEAVMTTSFLMQYLQDVLMQYAEARRLVTVALLICKDLEIEMYDKMTDIELVMYRRHYVTLLWWERIIDIFLEGKFNFSDMKFVDIKRSATDLLDGETDSIRQYLTMWHVTVRLIGGPYVTTIMKQISLAVLGQPYELSLDMILQFETILREWWKSLPGYFQICEDPLSPSIYQVVDTVTSSIVLMPFALLHSISALIQSTLLKPPITSRDDTVTDDMIRIIQEKAVAHTLTSIKVLVHIIKRNLEIDVEAIPLSIGYMMGTLHAVCSVVDNSADIQLPPDVLDLLFRCFTQISASFPSGHMIDPSTSSLESFLATFKGNPIDLYQKFPMPGYAMVSDVFFTCFNRLERGVLHLAL</sequence>
<dbReference type="EMBL" id="JAIXMP010000011">
    <property type="protein sequence ID" value="KAI9264957.1"/>
    <property type="molecule type" value="Genomic_DNA"/>
</dbReference>
<accession>A0AAD5K1J3</accession>
<dbReference type="AlphaFoldDB" id="A0AAD5K1J3"/>
<evidence type="ECO:0000313" key="3">
    <source>
        <dbReference type="Proteomes" id="UP001209540"/>
    </source>
</evidence>
<dbReference type="PANTHER" id="PTHR46910:SF1">
    <property type="entry name" value="MISCELLANEOUS ZN(II)2CYS6 TRANSCRIPTION FACTOR (EUROFUNG)-RELATED"/>
    <property type="match status" value="1"/>
</dbReference>
<dbReference type="InterPro" id="IPR050987">
    <property type="entry name" value="AtrR-like"/>
</dbReference>
<reference evidence="2" key="2">
    <citation type="submission" date="2023-02" db="EMBL/GenBank/DDBJ databases">
        <authorList>
            <consortium name="DOE Joint Genome Institute"/>
            <person name="Mondo S.J."/>
            <person name="Chang Y."/>
            <person name="Wang Y."/>
            <person name="Ahrendt S."/>
            <person name="Andreopoulos W."/>
            <person name="Barry K."/>
            <person name="Beard J."/>
            <person name="Benny G.L."/>
            <person name="Blankenship S."/>
            <person name="Bonito G."/>
            <person name="Cuomo C."/>
            <person name="Desiro A."/>
            <person name="Gervers K.A."/>
            <person name="Hundley H."/>
            <person name="Kuo A."/>
            <person name="LaButti K."/>
            <person name="Lang B.F."/>
            <person name="Lipzen A."/>
            <person name="O'Donnell K."/>
            <person name="Pangilinan J."/>
            <person name="Reynolds N."/>
            <person name="Sandor L."/>
            <person name="Smith M.W."/>
            <person name="Tsang A."/>
            <person name="Grigoriev I.V."/>
            <person name="Stajich J.E."/>
            <person name="Spatafora J.W."/>
        </authorList>
    </citation>
    <scope>NUCLEOTIDE SEQUENCE</scope>
    <source>
        <strain evidence="2">RSA 2281</strain>
    </source>
</reference>
<dbReference type="Proteomes" id="UP001209540">
    <property type="component" value="Unassembled WGS sequence"/>
</dbReference>
<dbReference type="PANTHER" id="PTHR46910">
    <property type="entry name" value="TRANSCRIPTION FACTOR PDR1"/>
    <property type="match status" value="1"/>
</dbReference>
<reference evidence="2" key="1">
    <citation type="journal article" date="2022" name="IScience">
        <title>Evolution of zygomycete secretomes and the origins of terrestrial fungal ecologies.</title>
        <authorList>
            <person name="Chang Y."/>
            <person name="Wang Y."/>
            <person name="Mondo S."/>
            <person name="Ahrendt S."/>
            <person name="Andreopoulos W."/>
            <person name="Barry K."/>
            <person name="Beard J."/>
            <person name="Benny G.L."/>
            <person name="Blankenship S."/>
            <person name="Bonito G."/>
            <person name="Cuomo C."/>
            <person name="Desiro A."/>
            <person name="Gervers K.A."/>
            <person name="Hundley H."/>
            <person name="Kuo A."/>
            <person name="LaButti K."/>
            <person name="Lang B.F."/>
            <person name="Lipzen A."/>
            <person name="O'Donnell K."/>
            <person name="Pangilinan J."/>
            <person name="Reynolds N."/>
            <person name="Sandor L."/>
            <person name="Smith M.E."/>
            <person name="Tsang A."/>
            <person name="Grigoriev I.V."/>
            <person name="Stajich J.E."/>
            <person name="Spatafora J.W."/>
        </authorList>
    </citation>
    <scope>NUCLEOTIDE SEQUENCE</scope>
    <source>
        <strain evidence="2">RSA 2281</strain>
    </source>
</reference>
<evidence type="ECO:0008006" key="4">
    <source>
        <dbReference type="Google" id="ProtNLM"/>
    </source>
</evidence>